<feature type="transmembrane region" description="Helical" evidence="13">
    <location>
        <begin position="176"/>
        <end position="199"/>
    </location>
</feature>
<keyword evidence="9" id="KW-0560">Oxidoreductase</keyword>
<dbReference type="EMBL" id="CP134494">
    <property type="protein sequence ID" value="WNF22207.1"/>
    <property type="molecule type" value="Genomic_DNA"/>
</dbReference>
<evidence type="ECO:0000256" key="13">
    <source>
        <dbReference type="SAM" id="Phobius"/>
    </source>
</evidence>
<evidence type="ECO:0000313" key="16">
    <source>
        <dbReference type="Proteomes" id="UP001303324"/>
    </source>
</evidence>
<keyword evidence="7" id="KW-0249">Electron transport</keyword>
<keyword evidence="12 13" id="KW-0472">Membrane</keyword>
<feature type="transmembrane region" description="Helical" evidence="13">
    <location>
        <begin position="131"/>
        <end position="150"/>
    </location>
</feature>
<dbReference type="InterPro" id="IPR036197">
    <property type="entry name" value="NarG-like_sf"/>
</dbReference>
<keyword evidence="4" id="KW-0349">Heme</keyword>
<evidence type="ECO:0000256" key="9">
    <source>
        <dbReference type="ARBA" id="ARBA00023002"/>
    </source>
</evidence>
<evidence type="ECO:0000256" key="10">
    <source>
        <dbReference type="ARBA" id="ARBA00023004"/>
    </source>
</evidence>
<dbReference type="InterPro" id="IPR051936">
    <property type="entry name" value="Heme-iron_electron_transfer"/>
</dbReference>
<name>A0ABY9VH54_9BACI</name>
<protein>
    <submittedName>
        <fullName evidence="15">Respiratory nitrate reductase subunit gamma</fullName>
    </submittedName>
</protein>
<feature type="transmembrane region" description="Helical" evidence="13">
    <location>
        <begin position="6"/>
        <end position="29"/>
    </location>
</feature>
<dbReference type="InterPro" id="IPR003816">
    <property type="entry name" value="Nitrate_red_gam"/>
</dbReference>
<dbReference type="Pfam" id="PF02665">
    <property type="entry name" value="Nitrate_red_gam"/>
    <property type="match status" value="1"/>
</dbReference>
<dbReference type="Gene3D" id="1.20.950.20">
    <property type="entry name" value="Transmembrane di-heme cytochromes, Chain C"/>
    <property type="match status" value="1"/>
</dbReference>
<sequence>MSSLDLFLWVIFPSICLTVFVLGHIYRYNTDQFGWSAKSSQFLEKKKLKWGSILFHWGIIFVFFGHVAGVLIPKIIYDNIGITDHMYHFGAVWFGGAAGVICVIGGALLFMRRASVKRIRVNSKFKDWLSLVLLGIVVIVGFTNTVGYTASGGDFDYRTTIGPWFRGILTFNPEPAYMIGAPIGFQAHILLAFVLFAVWPFTRLVHVWSLPLEYLKRKYLVYRRMAPAKNVTKRN</sequence>
<organism evidence="15 16">
    <name type="scientific">Mesobacillus jeotgali</name>
    <dbReference type="NCBI Taxonomy" id="129985"/>
    <lineage>
        <taxon>Bacteria</taxon>
        <taxon>Bacillati</taxon>
        <taxon>Bacillota</taxon>
        <taxon>Bacilli</taxon>
        <taxon>Bacillales</taxon>
        <taxon>Bacillaceae</taxon>
        <taxon>Mesobacillus</taxon>
    </lineage>
</organism>
<keyword evidence="2" id="KW-0813">Transport</keyword>
<evidence type="ECO:0000256" key="3">
    <source>
        <dbReference type="ARBA" id="ARBA00022475"/>
    </source>
</evidence>
<evidence type="ECO:0000313" key="15">
    <source>
        <dbReference type="EMBL" id="WNF22207.1"/>
    </source>
</evidence>
<keyword evidence="16" id="KW-1185">Reference proteome</keyword>
<dbReference type="Proteomes" id="UP001303324">
    <property type="component" value="Chromosome"/>
</dbReference>
<evidence type="ECO:0000256" key="2">
    <source>
        <dbReference type="ARBA" id="ARBA00022448"/>
    </source>
</evidence>
<keyword evidence="10" id="KW-0408">Iron</keyword>
<dbReference type="PANTHER" id="PTHR30598:SF3">
    <property type="entry name" value="RESPIRATORY NITRATE REDUCTASE 1 GAMMA CHAIN"/>
    <property type="match status" value="1"/>
</dbReference>
<feature type="domain" description="NarG-like" evidence="14">
    <location>
        <begin position="6"/>
        <end position="224"/>
    </location>
</feature>
<keyword evidence="5 13" id="KW-0812">Transmembrane</keyword>
<accession>A0ABY9VH54</accession>
<evidence type="ECO:0000256" key="7">
    <source>
        <dbReference type="ARBA" id="ARBA00022982"/>
    </source>
</evidence>
<dbReference type="PANTHER" id="PTHR30598">
    <property type="entry name" value="NITRATE REDUCTASE PRIVATE CHAPERONE, REDOX ENZYME MATURATION PROTEIN REMP FAMILY"/>
    <property type="match status" value="1"/>
</dbReference>
<keyword evidence="8 13" id="KW-1133">Transmembrane helix</keyword>
<dbReference type="InterPro" id="IPR023234">
    <property type="entry name" value="NarG-like_domain"/>
</dbReference>
<evidence type="ECO:0000256" key="5">
    <source>
        <dbReference type="ARBA" id="ARBA00022692"/>
    </source>
</evidence>
<evidence type="ECO:0000256" key="1">
    <source>
        <dbReference type="ARBA" id="ARBA00004651"/>
    </source>
</evidence>
<evidence type="ECO:0000259" key="14">
    <source>
        <dbReference type="Pfam" id="PF02665"/>
    </source>
</evidence>
<keyword evidence="6" id="KW-0479">Metal-binding</keyword>
<feature type="transmembrane region" description="Helical" evidence="13">
    <location>
        <begin position="92"/>
        <end position="110"/>
    </location>
</feature>
<keyword evidence="11" id="KW-0534">Nitrate assimilation</keyword>
<gene>
    <name evidence="15" type="primary">narI</name>
    <name evidence="15" type="ORF">RH061_18900</name>
</gene>
<evidence type="ECO:0000256" key="8">
    <source>
        <dbReference type="ARBA" id="ARBA00022989"/>
    </source>
</evidence>
<evidence type="ECO:0000256" key="12">
    <source>
        <dbReference type="ARBA" id="ARBA00023136"/>
    </source>
</evidence>
<evidence type="ECO:0000256" key="4">
    <source>
        <dbReference type="ARBA" id="ARBA00022617"/>
    </source>
</evidence>
<evidence type="ECO:0000256" key="11">
    <source>
        <dbReference type="ARBA" id="ARBA00023063"/>
    </source>
</evidence>
<reference evidence="15 16" key="1">
    <citation type="submission" date="2023-09" db="EMBL/GenBank/DDBJ databases">
        <title>Microbial mechanism of fulvic acid promoting antimony reduction mineralization in rice fields.</title>
        <authorList>
            <person name="Chen G."/>
            <person name="Lan J."/>
        </authorList>
    </citation>
    <scope>NUCLEOTIDE SEQUENCE [LARGE SCALE GENOMIC DNA]</scope>
    <source>
        <strain evidence="15 16">PS1</strain>
    </source>
</reference>
<proteinExistence type="predicted"/>
<dbReference type="SUPFAM" id="SSF103501">
    <property type="entry name" value="Respiratory nitrate reductase 1 gamma chain"/>
    <property type="match status" value="1"/>
</dbReference>
<dbReference type="NCBIfam" id="TIGR00351">
    <property type="entry name" value="narI"/>
    <property type="match status" value="1"/>
</dbReference>
<keyword evidence="3" id="KW-1003">Cell membrane</keyword>
<evidence type="ECO:0000256" key="6">
    <source>
        <dbReference type="ARBA" id="ARBA00022723"/>
    </source>
</evidence>
<comment type="subcellular location">
    <subcellularLocation>
        <location evidence="1">Cell membrane</location>
        <topology evidence="1">Multi-pass membrane protein</topology>
    </subcellularLocation>
</comment>
<dbReference type="RefSeq" id="WP_311072369.1">
    <property type="nucleotide sequence ID" value="NZ_CP134494.1"/>
</dbReference>
<feature type="transmembrane region" description="Helical" evidence="13">
    <location>
        <begin position="50"/>
        <end position="72"/>
    </location>
</feature>